<dbReference type="Proteomes" id="UP000447545">
    <property type="component" value="Unassembled WGS sequence"/>
</dbReference>
<keyword evidence="8" id="KW-0456">Lyase</keyword>
<gene>
    <name evidence="10" type="ORF">F1003_13200</name>
</gene>
<evidence type="ECO:0000313" key="11">
    <source>
        <dbReference type="Proteomes" id="UP000447545"/>
    </source>
</evidence>
<proteinExistence type="inferred from homology"/>
<evidence type="ECO:0000256" key="4">
    <source>
        <dbReference type="ARBA" id="ARBA00013204"/>
    </source>
</evidence>
<evidence type="ECO:0000256" key="9">
    <source>
        <dbReference type="SAM" id="SignalP"/>
    </source>
</evidence>
<reference evidence="10 11" key="1">
    <citation type="submission" date="2019-11" db="EMBL/GenBank/DDBJ databases">
        <title>Winogradskyella ouciana sp. nov., isolated from the hadal seawater of the Mariana Trench.</title>
        <authorList>
            <person name="Liu R."/>
        </authorList>
    </citation>
    <scope>NUCLEOTIDE SEQUENCE [LARGE SCALE GENOMIC DNA]</scope>
    <source>
        <strain evidence="10 11">ZXX205</strain>
    </source>
</reference>
<accession>A0A7K1GF09</accession>
<evidence type="ECO:0000256" key="6">
    <source>
        <dbReference type="ARBA" id="ARBA00022793"/>
    </source>
</evidence>
<dbReference type="EMBL" id="WJYA01000008">
    <property type="protein sequence ID" value="MTE27892.1"/>
    <property type="molecule type" value="Genomic_DNA"/>
</dbReference>
<comment type="caution">
    <text evidence="10">The sequence shown here is derived from an EMBL/GenBank/DDBJ whole genome shotgun (WGS) entry which is preliminary data.</text>
</comment>
<evidence type="ECO:0000256" key="8">
    <source>
        <dbReference type="ARBA" id="ARBA00023239"/>
    </source>
</evidence>
<dbReference type="PANTHER" id="PTHR35524:SF1">
    <property type="entry name" value="ALPHA-ACETOLACTATE DECARBOXYLASE"/>
    <property type="match status" value="1"/>
</dbReference>
<dbReference type="RefSeq" id="WP_155089913.1">
    <property type="nucleotide sequence ID" value="NZ_WJYA01000008.1"/>
</dbReference>
<evidence type="ECO:0000256" key="5">
    <source>
        <dbReference type="ARBA" id="ARBA00020164"/>
    </source>
</evidence>
<dbReference type="InterPro" id="IPR005128">
    <property type="entry name" value="Acetolactate_a_deCO2ase"/>
</dbReference>
<comment type="pathway">
    <text evidence="2">Polyol metabolism; (R,R)-butane-2,3-diol biosynthesis; (R,R)-butane-2,3-diol from pyruvate: step 2/3.</text>
</comment>
<dbReference type="EC" id="4.1.1.5" evidence="4"/>
<dbReference type="SUPFAM" id="SSF117856">
    <property type="entry name" value="AF0104/ALDC/Ptd012-like"/>
    <property type="match status" value="1"/>
</dbReference>
<evidence type="ECO:0000256" key="1">
    <source>
        <dbReference type="ARBA" id="ARBA00001784"/>
    </source>
</evidence>
<dbReference type="UniPathway" id="UPA00626">
    <property type="reaction ID" value="UER00678"/>
</dbReference>
<dbReference type="GO" id="GO:0045151">
    <property type="term" value="P:acetoin biosynthetic process"/>
    <property type="evidence" value="ECO:0007669"/>
    <property type="project" value="UniProtKB-KW"/>
</dbReference>
<evidence type="ECO:0000313" key="10">
    <source>
        <dbReference type="EMBL" id="MTE27892.1"/>
    </source>
</evidence>
<dbReference type="PROSITE" id="PS51257">
    <property type="entry name" value="PROKAR_LIPOPROTEIN"/>
    <property type="match status" value="1"/>
</dbReference>
<evidence type="ECO:0000256" key="3">
    <source>
        <dbReference type="ARBA" id="ARBA00007106"/>
    </source>
</evidence>
<dbReference type="Gene3D" id="3.30.1330.80">
    <property type="entry name" value="Hypothetical protein, similar to alpha- acetolactate decarboxylase, domain 2"/>
    <property type="match status" value="1"/>
</dbReference>
<evidence type="ECO:0000256" key="2">
    <source>
        <dbReference type="ARBA" id="ARBA00005170"/>
    </source>
</evidence>
<sequence length="241" mass="27256">MTDNKTVLLLMLILLQSCNFAVTEPNTSKIYSDVRSIAAMKDVMWQGELYGKINIDTIKNRKGLYGLGPKAFLDGEILINDGKTYLSKVKTDSTMAVEQINSVEAPFFVYANVNEWEQIQLPDSVKSIKSLEQYLDSKTKDKKRPFAFKLVGKIENGIIHIQNLPKGVKVSSPKEAHQGQVNYSLENEEVEIVGFFSTEHQGIFTHHDSFLHMHLITKSLDKMGHLDKVSFSKMTLFLPKS</sequence>
<comment type="catalytic activity">
    <reaction evidence="1">
        <text>(2S)-2-acetolactate + H(+) = (R)-acetoin + CO2</text>
        <dbReference type="Rhea" id="RHEA:21580"/>
        <dbReference type="ChEBI" id="CHEBI:15378"/>
        <dbReference type="ChEBI" id="CHEBI:15686"/>
        <dbReference type="ChEBI" id="CHEBI:16526"/>
        <dbReference type="ChEBI" id="CHEBI:58476"/>
        <dbReference type="EC" id="4.1.1.5"/>
    </reaction>
</comment>
<keyword evidence="11" id="KW-1185">Reference proteome</keyword>
<organism evidence="10 11">
    <name type="scientific">Winogradskyella ouciana</name>
    <dbReference type="NCBI Taxonomy" id="2608631"/>
    <lineage>
        <taxon>Bacteria</taxon>
        <taxon>Pseudomonadati</taxon>
        <taxon>Bacteroidota</taxon>
        <taxon>Flavobacteriia</taxon>
        <taxon>Flavobacteriales</taxon>
        <taxon>Flavobacteriaceae</taxon>
        <taxon>Winogradskyella</taxon>
    </lineage>
</organism>
<keyword evidence="7" id="KW-0005">Acetoin biosynthesis</keyword>
<dbReference type="AlphaFoldDB" id="A0A7K1GF09"/>
<keyword evidence="9" id="KW-0732">Signal</keyword>
<protein>
    <recommendedName>
        <fullName evidence="5">Alpha-acetolactate decarboxylase</fullName>
        <ecNumber evidence="4">4.1.1.5</ecNumber>
    </recommendedName>
</protein>
<comment type="similarity">
    <text evidence="3">Belongs to the alpha-acetolactate decarboxylase family.</text>
</comment>
<keyword evidence="6" id="KW-0210">Decarboxylase</keyword>
<dbReference type="GO" id="GO:0047605">
    <property type="term" value="F:acetolactate decarboxylase activity"/>
    <property type="evidence" value="ECO:0007669"/>
    <property type="project" value="UniProtKB-EC"/>
</dbReference>
<name>A0A7K1GF09_9FLAO</name>
<feature type="signal peptide" evidence="9">
    <location>
        <begin position="1"/>
        <end position="21"/>
    </location>
</feature>
<dbReference type="PANTHER" id="PTHR35524">
    <property type="entry name" value="ALPHA-ACETOLACTATE DECARBOXYLASE"/>
    <property type="match status" value="1"/>
</dbReference>
<dbReference type="Pfam" id="PF03306">
    <property type="entry name" value="AAL_decarboxy"/>
    <property type="match status" value="1"/>
</dbReference>
<evidence type="ECO:0000256" key="7">
    <source>
        <dbReference type="ARBA" id="ARBA00023061"/>
    </source>
</evidence>
<feature type="chain" id="PRO_5029604218" description="Alpha-acetolactate decarboxylase" evidence="9">
    <location>
        <begin position="22"/>
        <end position="241"/>
    </location>
</feature>